<feature type="non-terminal residue" evidence="1">
    <location>
        <position position="25"/>
    </location>
</feature>
<reference evidence="1" key="2">
    <citation type="submission" date="2016-10" db="EMBL/GenBank/DDBJ databases">
        <authorList>
            <person name="de Groot N.N."/>
        </authorList>
    </citation>
    <scope>NUCLEOTIDE SEQUENCE [LARGE SCALE GENOMIC DNA]</scope>
    <source>
        <strain evidence="1">P18</strain>
    </source>
</reference>
<protein>
    <submittedName>
        <fullName evidence="1">Uncharacterized protein</fullName>
    </submittedName>
</protein>
<name>A0A1I5W786_9FIRM</name>
<dbReference type="AlphaFoldDB" id="A0A1I5W786"/>
<evidence type="ECO:0000313" key="2">
    <source>
        <dbReference type="EMBL" id="SFQ50301.1"/>
    </source>
</evidence>
<evidence type="ECO:0000313" key="1">
    <source>
        <dbReference type="EMBL" id="SFQ15513.1"/>
    </source>
</evidence>
<accession>A0A1I5W786</accession>
<sequence length="25" mass="2946">MRIVDTSIGFQSVFIDGQFNLDKWE</sequence>
<dbReference type="EMBL" id="FOXO01000021">
    <property type="protein sequence ID" value="SFQ15513.1"/>
    <property type="molecule type" value="Genomic_DNA"/>
</dbReference>
<evidence type="ECO:0000313" key="3">
    <source>
        <dbReference type="Proteomes" id="UP000182624"/>
    </source>
</evidence>
<gene>
    <name evidence="1" type="ORF">SAMN04487928_1211</name>
    <name evidence="2" type="ORF">SAMN04487928_1743</name>
</gene>
<proteinExistence type="predicted"/>
<organism evidence="1 3">
    <name type="scientific">Butyrivibrio proteoclasticus</name>
    <dbReference type="NCBI Taxonomy" id="43305"/>
    <lineage>
        <taxon>Bacteria</taxon>
        <taxon>Bacillati</taxon>
        <taxon>Bacillota</taxon>
        <taxon>Clostridia</taxon>
        <taxon>Lachnospirales</taxon>
        <taxon>Lachnospiraceae</taxon>
        <taxon>Butyrivibrio</taxon>
    </lineage>
</organism>
<dbReference type="EMBL" id="FOXO01000074">
    <property type="protein sequence ID" value="SFQ50301.1"/>
    <property type="molecule type" value="Genomic_DNA"/>
</dbReference>
<keyword evidence="3" id="KW-1185">Reference proteome</keyword>
<reference evidence="3" key="1">
    <citation type="submission" date="2016-10" db="EMBL/GenBank/DDBJ databases">
        <authorList>
            <person name="Varghese N."/>
            <person name="Submissions S."/>
        </authorList>
    </citation>
    <scope>NUCLEOTIDE SEQUENCE [LARGE SCALE GENOMIC DNA]</scope>
    <source>
        <strain evidence="3">P18</strain>
    </source>
</reference>
<dbReference type="Proteomes" id="UP000182624">
    <property type="component" value="Unassembled WGS sequence"/>
</dbReference>